<dbReference type="OrthoDB" id="2881381at2"/>
<sequence>MKKRFDLEILENADMNTIDALSDKYSAVSEAETENIFRRVMQNSGAADEELRVKGVEVYHRPVWKKLLAAASALVLVTGATAGGVYLYRNFGAETADMPTDNAEEATAEEHIEEETPTEVQTEEATEAVFMELQLHEAAPYAESMEEAKAIIEEHTTLIPWADRHNYRVDVKHYAELLQCEGYDINSLEAKSFIYHMLRNSFLYFDSAVGTLNWYINYEGSNFYPSAEFQIDLQNQEGYSKCINEDNDVFLEFFAYDDKIITKENISGIYQEETCSKAEMIRFPEDNYRYIEIAPPDYGLNECPSCSINCAWNKVHDQLMPEELALAFLDNFDNWQINGISEYLGRTAAELSGVYDDGSELKMTVDLYTGIMLELNIENSDTGFVDKMAVTSLQIDVPVERVEFDPSGLTKRIYTD</sequence>
<dbReference type="EMBL" id="FRCT01000007">
    <property type="protein sequence ID" value="SHM60838.1"/>
    <property type="molecule type" value="Genomic_DNA"/>
</dbReference>
<proteinExistence type="predicted"/>
<feature type="transmembrane region" description="Helical" evidence="2">
    <location>
        <begin position="67"/>
        <end position="88"/>
    </location>
</feature>
<protein>
    <submittedName>
        <fullName evidence="3">Uncharacterized protein</fullName>
    </submittedName>
</protein>
<keyword evidence="2" id="KW-1133">Transmembrane helix</keyword>
<feature type="region of interest" description="Disordered" evidence="1">
    <location>
        <begin position="100"/>
        <end position="119"/>
    </location>
</feature>
<evidence type="ECO:0000313" key="3">
    <source>
        <dbReference type="EMBL" id="SHM60838.1"/>
    </source>
</evidence>
<evidence type="ECO:0000256" key="1">
    <source>
        <dbReference type="SAM" id="MobiDB-lite"/>
    </source>
</evidence>
<organism evidence="3 4">
    <name type="scientific">Ruminococcus flavefaciens</name>
    <dbReference type="NCBI Taxonomy" id="1265"/>
    <lineage>
        <taxon>Bacteria</taxon>
        <taxon>Bacillati</taxon>
        <taxon>Bacillota</taxon>
        <taxon>Clostridia</taxon>
        <taxon>Eubacteriales</taxon>
        <taxon>Oscillospiraceae</taxon>
        <taxon>Ruminococcus</taxon>
    </lineage>
</organism>
<dbReference type="AlphaFoldDB" id="A0A1M7K6F3"/>
<accession>A0A1M7K6F3</accession>
<name>A0A1M7K6F3_RUMFL</name>
<gene>
    <name evidence="3" type="ORF">SAMN04487860_107141</name>
</gene>
<dbReference type="Proteomes" id="UP000184394">
    <property type="component" value="Unassembled WGS sequence"/>
</dbReference>
<reference evidence="3 4" key="1">
    <citation type="submission" date="2016-11" db="EMBL/GenBank/DDBJ databases">
        <authorList>
            <person name="Jaros S."/>
            <person name="Januszkiewicz K."/>
            <person name="Wedrychowicz H."/>
        </authorList>
    </citation>
    <scope>NUCLEOTIDE SEQUENCE [LARGE SCALE GENOMIC DNA]</scope>
    <source>
        <strain evidence="3 4">Y1</strain>
    </source>
</reference>
<keyword evidence="2" id="KW-0812">Transmembrane</keyword>
<feature type="compositionally biased region" description="Acidic residues" evidence="1">
    <location>
        <begin position="102"/>
        <end position="119"/>
    </location>
</feature>
<dbReference type="RefSeq" id="WP_072950925.1">
    <property type="nucleotide sequence ID" value="NZ_FRCT01000007.1"/>
</dbReference>
<evidence type="ECO:0000256" key="2">
    <source>
        <dbReference type="SAM" id="Phobius"/>
    </source>
</evidence>
<evidence type="ECO:0000313" key="4">
    <source>
        <dbReference type="Proteomes" id="UP000184394"/>
    </source>
</evidence>
<keyword evidence="2" id="KW-0472">Membrane</keyword>